<organism evidence="2">
    <name type="scientific">freshwater metagenome</name>
    <dbReference type="NCBI Taxonomy" id="449393"/>
    <lineage>
        <taxon>unclassified sequences</taxon>
        <taxon>metagenomes</taxon>
        <taxon>ecological metagenomes</taxon>
    </lineage>
</organism>
<dbReference type="Pfam" id="PF13395">
    <property type="entry name" value="HNH_4"/>
    <property type="match status" value="1"/>
</dbReference>
<dbReference type="AlphaFoldDB" id="A0A6J6BR62"/>
<gene>
    <name evidence="2" type="ORF">UFOPK1493_00344</name>
</gene>
<evidence type="ECO:0000313" key="2">
    <source>
        <dbReference type="EMBL" id="CAB4541492.1"/>
    </source>
</evidence>
<dbReference type="CDD" id="cd00085">
    <property type="entry name" value="HNHc"/>
    <property type="match status" value="1"/>
</dbReference>
<dbReference type="Gene3D" id="1.10.30.50">
    <property type="match status" value="1"/>
</dbReference>
<dbReference type="InterPro" id="IPR003615">
    <property type="entry name" value="HNH_nuc"/>
</dbReference>
<protein>
    <submittedName>
        <fullName evidence="2">Unannotated protein</fullName>
    </submittedName>
</protein>
<accession>A0A6J6BR62</accession>
<name>A0A6J6BR62_9ZZZZ</name>
<evidence type="ECO:0000259" key="1">
    <source>
        <dbReference type="Pfam" id="PF13395"/>
    </source>
</evidence>
<reference evidence="2" key="1">
    <citation type="submission" date="2020-05" db="EMBL/GenBank/DDBJ databases">
        <authorList>
            <person name="Chiriac C."/>
            <person name="Salcher M."/>
            <person name="Ghai R."/>
            <person name="Kavagutti S V."/>
        </authorList>
    </citation>
    <scope>NUCLEOTIDE SEQUENCE</scope>
</reference>
<feature type="domain" description="HNH nuclease" evidence="1">
    <location>
        <begin position="245"/>
        <end position="281"/>
    </location>
</feature>
<dbReference type="EMBL" id="CAEZSR010000006">
    <property type="protein sequence ID" value="CAB4541492.1"/>
    <property type="molecule type" value="Genomic_DNA"/>
</dbReference>
<sequence>MASDDLLIERLLRVIDEGRRTATYKLALLLGIIDTAATMPNETELPTRAIAERVLELYYPQTRSYVDRNGVTFMPRQISMKSSTVLAAVERLRVTGDAMRCRSIDEVARRAQRDYERTLDVVEDTFVRYPIPLLQTIGTTPIPFLYAVDWSEGTTVASLRRSNGDRIRLLDGVADRLVVLGPMLRPLIEHHWTQDVARWTRITTEDEQLRSHLFGPERAAFPKVLAGGLLELQAGSCFYCEARLDKRVEVDHFLPWSRWPNDAIENLVLADQCNSAKSDHLAATAHLQRWRQRLELHQLDLAEIAGEARWTSSLDRSRALVQTTYQHLASGTPLWLRGHDFEFASGPSWD</sequence>
<proteinExistence type="predicted"/>